<gene>
    <name evidence="3" type="ORF">C5F50_02905</name>
</gene>
<feature type="domain" description="DUF6438" evidence="2">
    <location>
        <begin position="92"/>
        <end position="202"/>
    </location>
</feature>
<dbReference type="Pfam" id="PF20033">
    <property type="entry name" value="DUF6438"/>
    <property type="match status" value="1"/>
</dbReference>
<dbReference type="Proteomes" id="UP000509478">
    <property type="component" value="Chromosome"/>
</dbReference>
<accession>A0A7D5RCT8</accession>
<evidence type="ECO:0000313" key="4">
    <source>
        <dbReference type="Proteomes" id="UP000509478"/>
    </source>
</evidence>
<dbReference type="EMBL" id="CP026995">
    <property type="protein sequence ID" value="QLH06141.1"/>
    <property type="molecule type" value="Genomic_DNA"/>
</dbReference>
<proteinExistence type="predicted"/>
<reference evidence="3 4" key="1">
    <citation type="submission" date="2018-02" db="EMBL/GenBank/DDBJ databases">
        <title>Complete genome of Nitrosopumilus ureaphilus PS0.</title>
        <authorList>
            <person name="Qin W."/>
            <person name="Zheng Y."/>
            <person name="Stahl D.A."/>
        </authorList>
    </citation>
    <scope>NUCLEOTIDE SEQUENCE [LARGE SCALE GENOMIC DNA]</scope>
    <source>
        <strain evidence="3 4">PS0</strain>
    </source>
</reference>
<dbReference type="InterPro" id="IPR045497">
    <property type="entry name" value="DUF6438"/>
</dbReference>
<protein>
    <recommendedName>
        <fullName evidence="2">DUF6438 domain-containing protein</fullName>
    </recommendedName>
</protein>
<dbReference type="GeneID" id="56066980"/>
<evidence type="ECO:0000259" key="2">
    <source>
        <dbReference type="Pfam" id="PF20033"/>
    </source>
</evidence>
<dbReference type="OrthoDB" id="117347at2157"/>
<name>A0A7D5RCT8_9ARCH</name>
<sequence>MKTRLLIIITMITTVFLLVAVVYPTINYRTWGNNELFYALPPPGMKIICDEWLWQPPQNCRPVYVIQDTDIANVTIIPNAIPKITNLDNIMITMERHPCFGPCPAYSLTIHGNGTVDYDGFSFVNPLGKKTIHISPDTVAELVGRFYEIDYFLLDDRYESPVDDSSAVSTTITIGNYSKSVYNYAKKGPEKLQSLEKMIDDATISSLPWDDIDPEKHRSIEE</sequence>
<evidence type="ECO:0000256" key="1">
    <source>
        <dbReference type="SAM" id="Phobius"/>
    </source>
</evidence>
<organism evidence="3 4">
    <name type="scientific">Nitrosopumilus ureiphilus</name>
    <dbReference type="NCBI Taxonomy" id="1470067"/>
    <lineage>
        <taxon>Archaea</taxon>
        <taxon>Nitrososphaerota</taxon>
        <taxon>Nitrososphaeria</taxon>
        <taxon>Nitrosopumilales</taxon>
        <taxon>Nitrosopumilaceae</taxon>
        <taxon>Nitrosopumilus</taxon>
    </lineage>
</organism>
<evidence type="ECO:0000313" key="3">
    <source>
        <dbReference type="EMBL" id="QLH06141.1"/>
    </source>
</evidence>
<keyword evidence="1" id="KW-0472">Membrane</keyword>
<dbReference type="KEGG" id="nue:C5F50_02905"/>
<keyword evidence="1" id="KW-0812">Transmembrane</keyword>
<dbReference type="RefSeq" id="WP_179372206.1">
    <property type="nucleotide sequence ID" value="NZ_CP026995.1"/>
</dbReference>
<dbReference type="AlphaFoldDB" id="A0A7D5RCT8"/>
<keyword evidence="4" id="KW-1185">Reference proteome</keyword>
<keyword evidence="1" id="KW-1133">Transmembrane helix</keyword>
<feature type="transmembrane region" description="Helical" evidence="1">
    <location>
        <begin position="6"/>
        <end position="26"/>
    </location>
</feature>